<name>A0A252A2G2_9PROT</name>
<gene>
    <name evidence="1" type="ORF">HC62_15825</name>
</gene>
<comment type="caution">
    <text evidence="1">The sequence shown here is derived from an EMBL/GenBank/DDBJ whole genome shotgun (WGS) entry which is preliminary data.</text>
</comment>
<dbReference type="EMBL" id="JOMM01000057">
    <property type="protein sequence ID" value="OUI82451.1"/>
    <property type="molecule type" value="Genomic_DNA"/>
</dbReference>
<reference evidence="1 2" key="1">
    <citation type="submission" date="2014-06" db="EMBL/GenBank/DDBJ databases">
        <authorList>
            <person name="Ju J."/>
            <person name="Zhang J."/>
        </authorList>
    </citation>
    <scope>NUCLEOTIDE SEQUENCE [LARGE SCALE GENOMIC DNA]</scope>
    <source>
        <strain evidence="1">DmW_042</strain>
    </source>
</reference>
<dbReference type="Proteomes" id="UP000194565">
    <property type="component" value="Unassembled WGS sequence"/>
</dbReference>
<proteinExistence type="predicted"/>
<organism evidence="1 2">
    <name type="scientific">Acetobacter tropicalis</name>
    <dbReference type="NCBI Taxonomy" id="104102"/>
    <lineage>
        <taxon>Bacteria</taxon>
        <taxon>Pseudomonadati</taxon>
        <taxon>Pseudomonadota</taxon>
        <taxon>Alphaproteobacteria</taxon>
        <taxon>Acetobacterales</taxon>
        <taxon>Acetobacteraceae</taxon>
        <taxon>Acetobacter</taxon>
    </lineage>
</organism>
<evidence type="ECO:0000313" key="2">
    <source>
        <dbReference type="Proteomes" id="UP000194565"/>
    </source>
</evidence>
<protein>
    <recommendedName>
        <fullName evidence="3">Peptidase A2 domain-containing protein</fullName>
    </recommendedName>
</protein>
<evidence type="ECO:0000313" key="1">
    <source>
        <dbReference type="EMBL" id="OUI82451.1"/>
    </source>
</evidence>
<dbReference type="AlphaFoldDB" id="A0A252A2G2"/>
<sequence length="391" mass="42404">MQVRFFLGAMVSSGQGQLAPAARRRTIDGKRLASQSRSLSSCVCRVIKVKKCDWTQHDVTVSHWIIGRYCKGRNRLLNHVRNRHFHSKAGVVLGFVSALILAGTALADEKSADVSPGVQRCFNFVWAGAHGHLHSRSGIMVPIEINDQHGYMQLDTGAPRTVLYGIVTDRNGLTDPTQDTLLPNKLCSGSYCWTPSALRIDRRKSVSSPKILGHLGLDVFQGRETLLDYPGRRICALGGDEQNLKITWSPAVVSAGSFFISGVVGPAHLDRLLFDTGSGPFTVQVFPEVWDVLPSISVPEGLPVPAVEGHAYDGTLLHVPGKLITGTVLLGPRTLISPLVYELPENLRPIVSRRGAAGIVGDAAFLDQQVILDMRDPARFGIIDSAQPRGG</sequence>
<evidence type="ECO:0008006" key="3">
    <source>
        <dbReference type="Google" id="ProtNLM"/>
    </source>
</evidence>
<accession>A0A252A2G2</accession>